<protein>
    <submittedName>
        <fullName evidence="2">Thiopeptide-type bacteriocin biosynthesis domain-containing protein</fullName>
    </submittedName>
</protein>
<dbReference type="OrthoDB" id="1273722at2"/>
<dbReference type="eggNOG" id="COG0778">
    <property type="taxonomic scope" value="Bacteria"/>
</dbReference>
<dbReference type="HOGENOM" id="CLU_073591_0_0_11"/>
<sequence length="294" mass="31975">MRSAVRAVHIHLPNFGPELEDAVIREFAAVYPGHDWFFVRYWLGGPHVRIRTVDSGDAVELLALARQAFDSIVPQGNPELDQDAYLDAVRDLATAGEGGIAIDPGDLRPAGVYPAPYVPEYERYGGAAGFDTITRVFTHSSAIALRALAHDAVTPNIRMNAALLYVLRVMSDYAREFGREEACALAEAGRAFWHRQLSGERAGSGARVPVSESAVAKAAGLVRDLRAAGPGAFDVLAPGPADITELLRGWNPQRRHGILISIIHMHNNRLGCGGRPEYALFHLVSHVMNTGREQ</sequence>
<feature type="domain" description="Thiopeptide-type bacteriocin biosynthesis" evidence="1">
    <location>
        <begin position="25"/>
        <end position="287"/>
    </location>
</feature>
<dbReference type="STRING" id="1415166.NONO_c31180"/>
<keyword evidence="3" id="KW-1185">Reference proteome</keyword>
<dbReference type="AlphaFoldDB" id="W5TF20"/>
<organism evidence="2 3">
    <name type="scientific">Nocardia nova SH22a</name>
    <dbReference type="NCBI Taxonomy" id="1415166"/>
    <lineage>
        <taxon>Bacteria</taxon>
        <taxon>Bacillati</taxon>
        <taxon>Actinomycetota</taxon>
        <taxon>Actinomycetes</taxon>
        <taxon>Mycobacteriales</taxon>
        <taxon>Nocardiaceae</taxon>
        <taxon>Nocardia</taxon>
    </lineage>
</organism>
<dbReference type="InterPro" id="IPR023809">
    <property type="entry name" value="Thiopep_bacteriocin_synth_dom"/>
</dbReference>
<dbReference type="Pfam" id="PF14028">
    <property type="entry name" value="Lant_dehydr_C"/>
    <property type="match status" value="1"/>
</dbReference>
<dbReference type="Proteomes" id="UP000019150">
    <property type="component" value="Chromosome"/>
</dbReference>
<evidence type="ECO:0000259" key="1">
    <source>
        <dbReference type="Pfam" id="PF14028"/>
    </source>
</evidence>
<dbReference type="KEGG" id="nno:NONO_c31180"/>
<evidence type="ECO:0000313" key="2">
    <source>
        <dbReference type="EMBL" id="AHH17905.1"/>
    </source>
</evidence>
<proteinExistence type="predicted"/>
<dbReference type="EMBL" id="CP006850">
    <property type="protein sequence ID" value="AHH17905.1"/>
    <property type="molecule type" value="Genomic_DNA"/>
</dbReference>
<dbReference type="RefSeq" id="WP_158436238.1">
    <property type="nucleotide sequence ID" value="NZ_CP006850.1"/>
</dbReference>
<accession>W5TF20</accession>
<dbReference type="PATRIC" id="fig|1415166.3.peg.3198"/>
<evidence type="ECO:0000313" key="3">
    <source>
        <dbReference type="Proteomes" id="UP000019150"/>
    </source>
</evidence>
<gene>
    <name evidence="2" type="ORF">NONO_c31180</name>
</gene>
<reference evidence="2 3" key="1">
    <citation type="journal article" date="2014" name="Appl. Environ. Microbiol.">
        <title>Insights into the Microbial Degradation of Rubber and Gutta-Percha by Analysis of the Complete Genome of Nocardia nova SH22a.</title>
        <authorList>
            <person name="Luo Q."/>
            <person name="Hiessl S."/>
            <person name="Poehlein A."/>
            <person name="Daniel R."/>
            <person name="Steinbuchel A."/>
        </authorList>
    </citation>
    <scope>NUCLEOTIDE SEQUENCE [LARGE SCALE GENOMIC DNA]</scope>
    <source>
        <strain evidence="2">SH22a</strain>
    </source>
</reference>
<name>W5TF20_9NOCA</name>
<dbReference type="NCBIfam" id="TIGR03891">
    <property type="entry name" value="thiopep_ocin"/>
    <property type="match status" value="1"/>
</dbReference>